<evidence type="ECO:0000313" key="2">
    <source>
        <dbReference type="Proteomes" id="UP000598820"/>
    </source>
</evidence>
<gene>
    <name evidence="1" type="ORF">IC229_29865</name>
</gene>
<sequence length="284" mass="28874">MALAAGQDNLCPNQTTSLTATGCNGEISWAGYTGTEAVRTNLGPGTYTVYCTTDCNNPTTKSYIIGGLQGATQVKLEAVGNVTSVCPGGGTTIHADGCSGSDLQWRDHPEWATEPTHPVGVGSYTVICSQTCGTSTAIINITQKDASTQVSLGADESSVCPGGETTIHATNCTGGTLSWRDHGDWGSNANPTVGVGSYTVTCSQTCGTSTTSIDITQKDASTQVSLGADESSVCPGGETTIHATNCTGGTLSWRDHGDWGSNANPTVGVGSYTVTCSQTCGTST</sequence>
<dbReference type="Proteomes" id="UP000598820">
    <property type="component" value="Unassembled WGS sequence"/>
</dbReference>
<dbReference type="RefSeq" id="WP_190891801.1">
    <property type="nucleotide sequence ID" value="NZ_JACWZY010000038.1"/>
</dbReference>
<organism evidence="1 2">
    <name type="scientific">Spirosoma profusum</name>
    <dbReference type="NCBI Taxonomy" id="2771354"/>
    <lineage>
        <taxon>Bacteria</taxon>
        <taxon>Pseudomonadati</taxon>
        <taxon>Bacteroidota</taxon>
        <taxon>Cytophagia</taxon>
        <taxon>Cytophagales</taxon>
        <taxon>Cytophagaceae</taxon>
        <taxon>Spirosoma</taxon>
    </lineage>
</organism>
<comment type="caution">
    <text evidence="1">The sequence shown here is derived from an EMBL/GenBank/DDBJ whole genome shotgun (WGS) entry which is preliminary data.</text>
</comment>
<dbReference type="AlphaFoldDB" id="A0A927AUY5"/>
<protein>
    <submittedName>
        <fullName evidence="1">Uncharacterized protein</fullName>
    </submittedName>
</protein>
<feature type="non-terminal residue" evidence="1">
    <location>
        <position position="284"/>
    </location>
</feature>
<proteinExistence type="predicted"/>
<reference evidence="1" key="1">
    <citation type="submission" date="2020-09" db="EMBL/GenBank/DDBJ databases">
        <authorList>
            <person name="Kim M.K."/>
        </authorList>
    </citation>
    <scope>NUCLEOTIDE SEQUENCE</scope>
    <source>
        <strain evidence="1">BT702</strain>
    </source>
</reference>
<keyword evidence="2" id="KW-1185">Reference proteome</keyword>
<name>A0A927AUY5_9BACT</name>
<accession>A0A927AUY5</accession>
<evidence type="ECO:0000313" key="1">
    <source>
        <dbReference type="EMBL" id="MBD2704876.1"/>
    </source>
</evidence>
<dbReference type="EMBL" id="JACWZY010000038">
    <property type="protein sequence ID" value="MBD2704876.1"/>
    <property type="molecule type" value="Genomic_DNA"/>
</dbReference>